<dbReference type="RefSeq" id="WP_345209956.1">
    <property type="nucleotide sequence ID" value="NZ_BAABFT010000002.1"/>
</dbReference>
<name>A0ABP8FZT2_9SPHI</name>
<proteinExistence type="predicted"/>
<evidence type="ECO:0000313" key="2">
    <source>
        <dbReference type="Proteomes" id="UP001500582"/>
    </source>
</evidence>
<reference evidence="2" key="1">
    <citation type="journal article" date="2019" name="Int. J. Syst. Evol. Microbiol.">
        <title>The Global Catalogue of Microorganisms (GCM) 10K type strain sequencing project: providing services to taxonomists for standard genome sequencing and annotation.</title>
        <authorList>
            <consortium name="The Broad Institute Genomics Platform"/>
            <consortium name="The Broad Institute Genome Sequencing Center for Infectious Disease"/>
            <person name="Wu L."/>
            <person name="Ma J."/>
        </authorList>
    </citation>
    <scope>NUCLEOTIDE SEQUENCE [LARGE SCALE GENOMIC DNA]</scope>
    <source>
        <strain evidence="2">JCM 17705</strain>
    </source>
</reference>
<protein>
    <recommendedName>
        <fullName evidence="3">Outer membrane protein beta-barrel domain-containing protein</fullName>
    </recommendedName>
</protein>
<evidence type="ECO:0000313" key="1">
    <source>
        <dbReference type="EMBL" id="GAA4314353.1"/>
    </source>
</evidence>
<sequence>MHPNTQFFKLLKLSGLKGYLLFFILFSTTVKIAHGQQPASYPRVTGYFSVLNPIGTLTQRSFHSNFGDVYNIGFPFGMNIIKSDRFGISFEVAPTIRTEKNISKVSTILFHPGAMFRFKHGFTFIGRMAFESNGRFGFTPVFNQVIKKGKDASLFVSVPFPVRFGNDLPASLSTGLQLGVSF</sequence>
<organism evidence="1 2">
    <name type="scientific">Mucilaginibacter gynuensis</name>
    <dbReference type="NCBI Taxonomy" id="1302236"/>
    <lineage>
        <taxon>Bacteria</taxon>
        <taxon>Pseudomonadati</taxon>
        <taxon>Bacteroidota</taxon>
        <taxon>Sphingobacteriia</taxon>
        <taxon>Sphingobacteriales</taxon>
        <taxon>Sphingobacteriaceae</taxon>
        <taxon>Mucilaginibacter</taxon>
    </lineage>
</organism>
<keyword evidence="2" id="KW-1185">Reference proteome</keyword>
<gene>
    <name evidence="1" type="ORF">GCM10023149_10490</name>
</gene>
<dbReference type="Proteomes" id="UP001500582">
    <property type="component" value="Unassembled WGS sequence"/>
</dbReference>
<accession>A0ABP8FZT2</accession>
<evidence type="ECO:0008006" key="3">
    <source>
        <dbReference type="Google" id="ProtNLM"/>
    </source>
</evidence>
<dbReference type="EMBL" id="BAABFT010000002">
    <property type="protein sequence ID" value="GAA4314353.1"/>
    <property type="molecule type" value="Genomic_DNA"/>
</dbReference>
<comment type="caution">
    <text evidence="1">The sequence shown here is derived from an EMBL/GenBank/DDBJ whole genome shotgun (WGS) entry which is preliminary data.</text>
</comment>